<dbReference type="RefSeq" id="WP_048643150.1">
    <property type="nucleotide sequence ID" value="NZ_CAXBGM010000052.1"/>
</dbReference>
<sequence length="147" mass="16981">MKTTLTIFLMFLVTMLYAQKQEEASIKNVLTAETTAYMNRDYDAWAAQWDSKNEVSFLVTNAGFRSDNWEEISKSMKEDMENNSNPIKATLETSDFDFSVNGNQAFVIYVQNMKLDGQDYKSYEVRNLHKVKGKWKLAAMVSSKIEE</sequence>
<evidence type="ECO:0000256" key="1">
    <source>
        <dbReference type="SAM" id="SignalP"/>
    </source>
</evidence>
<keyword evidence="1" id="KW-0732">Signal</keyword>
<protein>
    <recommendedName>
        <fullName evidence="2">SnoaL-like domain-containing protein</fullName>
    </recommendedName>
</protein>
<dbReference type="STRING" id="320787.CA2015_3616"/>
<dbReference type="SUPFAM" id="SSF54427">
    <property type="entry name" value="NTF2-like"/>
    <property type="match status" value="1"/>
</dbReference>
<proteinExistence type="predicted"/>
<feature type="chain" id="PRO_5005208176" description="SnoaL-like domain-containing protein" evidence="1">
    <location>
        <begin position="21"/>
        <end position="147"/>
    </location>
</feature>
<dbReference type="Gene3D" id="3.10.450.50">
    <property type="match status" value="1"/>
</dbReference>
<dbReference type="InterPro" id="IPR032710">
    <property type="entry name" value="NTF2-like_dom_sf"/>
</dbReference>
<evidence type="ECO:0000259" key="2">
    <source>
        <dbReference type="Pfam" id="PF13474"/>
    </source>
</evidence>
<name>A0A0H4PJ82_9BACT</name>
<dbReference type="OrthoDB" id="8432779at2"/>
<dbReference type="InterPro" id="IPR037401">
    <property type="entry name" value="SnoaL-like"/>
</dbReference>
<dbReference type="KEGG" id="camu:CA2015_3616"/>
<feature type="signal peptide" evidence="1">
    <location>
        <begin position="1"/>
        <end position="20"/>
    </location>
</feature>
<dbReference type="Proteomes" id="UP000036520">
    <property type="component" value="Chromosome"/>
</dbReference>
<evidence type="ECO:0000313" key="3">
    <source>
        <dbReference type="EMBL" id="AKP52993.1"/>
    </source>
</evidence>
<reference evidence="3 4" key="1">
    <citation type="submission" date="2015-07" db="EMBL/GenBank/DDBJ databases">
        <authorList>
            <person name="Kim K.M."/>
        </authorList>
    </citation>
    <scope>NUCLEOTIDE SEQUENCE [LARGE SCALE GENOMIC DNA]</scope>
    <source>
        <strain evidence="3 4">KCTC 12363</strain>
    </source>
</reference>
<dbReference type="Pfam" id="PF13474">
    <property type="entry name" value="SnoaL_3"/>
    <property type="match status" value="1"/>
</dbReference>
<evidence type="ECO:0000313" key="4">
    <source>
        <dbReference type="Proteomes" id="UP000036520"/>
    </source>
</evidence>
<accession>A0A0H4PJ82</accession>
<gene>
    <name evidence="3" type="ORF">CA2015_3616</name>
</gene>
<organism evidence="3 4">
    <name type="scientific">Cyclobacterium amurskyense</name>
    <dbReference type="NCBI Taxonomy" id="320787"/>
    <lineage>
        <taxon>Bacteria</taxon>
        <taxon>Pseudomonadati</taxon>
        <taxon>Bacteroidota</taxon>
        <taxon>Cytophagia</taxon>
        <taxon>Cytophagales</taxon>
        <taxon>Cyclobacteriaceae</taxon>
        <taxon>Cyclobacterium</taxon>
    </lineage>
</organism>
<feature type="domain" description="SnoaL-like" evidence="2">
    <location>
        <begin position="26"/>
        <end position="143"/>
    </location>
</feature>
<keyword evidence="4" id="KW-1185">Reference proteome</keyword>
<dbReference type="AlphaFoldDB" id="A0A0H4PJ82"/>
<dbReference type="EMBL" id="CP012040">
    <property type="protein sequence ID" value="AKP52993.1"/>
    <property type="molecule type" value="Genomic_DNA"/>
</dbReference>